<evidence type="ECO:0000259" key="2">
    <source>
        <dbReference type="Pfam" id="PF06985"/>
    </source>
</evidence>
<protein>
    <submittedName>
        <fullName evidence="3">Heterokaryon incompatibility protein (HET) domain-containing protein</fullName>
    </submittedName>
</protein>
<comment type="caution">
    <text evidence="3">The sequence shown here is derived from an EMBL/GenBank/DDBJ whole genome shotgun (WGS) entry which is preliminary data.</text>
</comment>
<keyword evidence="4" id="KW-1185">Reference proteome</keyword>
<name>A0A9P8N2W2_9HYPO</name>
<dbReference type="AlphaFoldDB" id="A0A9P8N2W2"/>
<evidence type="ECO:0000313" key="4">
    <source>
        <dbReference type="Proteomes" id="UP000824596"/>
    </source>
</evidence>
<accession>A0A9P8N2W2</accession>
<dbReference type="Proteomes" id="UP000824596">
    <property type="component" value="Unassembled WGS sequence"/>
</dbReference>
<feature type="domain" description="Heterokaryon incompatibility" evidence="2">
    <location>
        <begin position="53"/>
        <end position="205"/>
    </location>
</feature>
<evidence type="ECO:0000256" key="1">
    <source>
        <dbReference type="SAM" id="MobiDB-lite"/>
    </source>
</evidence>
<dbReference type="InterPro" id="IPR010730">
    <property type="entry name" value="HET"/>
</dbReference>
<sequence>MSLEYRPLRADETRLLTLSRCHATSLCDAGPGLDDVSLAFTTVSITAVSIPPFTALSYVWGDPSDTVQLEYSGGSLCVTRNLHAILGCLASSLALDHEPAHLWIDAICIDQARLDERAAQVPHMRQIYSRARSVLVFLATTSAPYELGLSFLGQAAQHPTWHYEPSLEPRITVQSGLDAHSEALRDSVIAIFAAPWWTRVWTVQEFVLAGRVTFRCGRAGIDGESMLAASENLKDHESGCCWAARHEADGSSRGYIHIPSTPNAGMSLFQAIIRLDQLQVMCNAEAYDARSLLGALSMFRTRECTDPRDHIFGMLGLDLGDQDQSLRSRVRVDYTAPATELFQDVATAMIQTSGNLDVLSHVCQYSSLRGRLEGLPSWAPDWTATVDETFHHRYSERTRRTVLAKASGDSKSAWNVVSPGMKKRSKAGAHGSPTKTRRICEKALDKMSEGLTISQGR</sequence>
<dbReference type="PANTHER" id="PTHR24148">
    <property type="entry name" value="ANKYRIN REPEAT DOMAIN-CONTAINING PROTEIN 39 HOMOLOG-RELATED"/>
    <property type="match status" value="1"/>
</dbReference>
<organism evidence="3 4">
    <name type="scientific">Hirsutella rhossiliensis</name>
    <dbReference type="NCBI Taxonomy" id="111463"/>
    <lineage>
        <taxon>Eukaryota</taxon>
        <taxon>Fungi</taxon>
        <taxon>Dikarya</taxon>
        <taxon>Ascomycota</taxon>
        <taxon>Pezizomycotina</taxon>
        <taxon>Sordariomycetes</taxon>
        <taxon>Hypocreomycetidae</taxon>
        <taxon>Hypocreales</taxon>
        <taxon>Ophiocordycipitaceae</taxon>
        <taxon>Hirsutella</taxon>
    </lineage>
</organism>
<reference evidence="3" key="1">
    <citation type="submission" date="2021-09" db="EMBL/GenBank/DDBJ databases">
        <title>A high-quality genome of the endoparasitic fungus Hirsutella rhossiliensis with a comparison of Hirsutella genomes reveals transposable elements contributing to genome size variation.</title>
        <authorList>
            <person name="Lin R."/>
            <person name="Jiao Y."/>
            <person name="Sun X."/>
            <person name="Ling J."/>
            <person name="Xie B."/>
            <person name="Cheng X."/>
        </authorList>
    </citation>
    <scope>NUCLEOTIDE SEQUENCE</scope>
    <source>
        <strain evidence="3">HR02</strain>
    </source>
</reference>
<dbReference type="RefSeq" id="XP_044723357.1">
    <property type="nucleotide sequence ID" value="XM_044862331.1"/>
</dbReference>
<evidence type="ECO:0000313" key="3">
    <source>
        <dbReference type="EMBL" id="KAH0965844.1"/>
    </source>
</evidence>
<dbReference type="InterPro" id="IPR052895">
    <property type="entry name" value="HetReg/Transcr_Mod"/>
</dbReference>
<proteinExistence type="predicted"/>
<dbReference type="OrthoDB" id="2157530at2759"/>
<dbReference type="EMBL" id="JAIZPD010000003">
    <property type="protein sequence ID" value="KAH0965844.1"/>
    <property type="molecule type" value="Genomic_DNA"/>
</dbReference>
<dbReference type="GeneID" id="68352989"/>
<feature type="region of interest" description="Disordered" evidence="1">
    <location>
        <begin position="413"/>
        <end position="437"/>
    </location>
</feature>
<dbReference type="Pfam" id="PF06985">
    <property type="entry name" value="HET"/>
    <property type="match status" value="1"/>
</dbReference>
<dbReference type="PANTHER" id="PTHR24148:SF77">
    <property type="entry name" value="HETEROKARYON INCOMPATIBILITY DOMAIN-CONTAINING PROTEIN"/>
    <property type="match status" value="1"/>
</dbReference>
<gene>
    <name evidence="3" type="ORF">HRG_03860</name>
</gene>